<comment type="similarity">
    <text evidence="9 11">Belongs to the TonB-dependent receptor family.</text>
</comment>
<feature type="short sequence motif" description="TonB C-terminal box" evidence="10">
    <location>
        <begin position="903"/>
        <end position="920"/>
    </location>
</feature>
<evidence type="ECO:0000256" key="3">
    <source>
        <dbReference type="ARBA" id="ARBA00022452"/>
    </source>
</evidence>
<dbReference type="Gene3D" id="2.40.170.20">
    <property type="entry name" value="TonB-dependent receptor, beta-barrel domain"/>
    <property type="match status" value="1"/>
</dbReference>
<keyword evidence="3 9" id="KW-1134">Transmembrane beta strand</keyword>
<keyword evidence="6 11" id="KW-0798">TonB box</keyword>
<protein>
    <submittedName>
        <fullName evidence="14">Probable TonB-dependent receptor NMB1497</fullName>
    </submittedName>
</protein>
<dbReference type="InterPro" id="IPR037066">
    <property type="entry name" value="Plug_dom_sf"/>
</dbReference>
<dbReference type="PANTHER" id="PTHR30442">
    <property type="entry name" value="IRON III DICITRATE TRANSPORT PROTEIN FECA"/>
    <property type="match status" value="1"/>
</dbReference>
<name>A0A379LHB7_9GAMM</name>
<dbReference type="STRING" id="1123034.GCA_000685805_01323"/>
<evidence type="ECO:0000256" key="5">
    <source>
        <dbReference type="ARBA" id="ARBA00022729"/>
    </source>
</evidence>
<dbReference type="Proteomes" id="UP000254123">
    <property type="component" value="Unassembled WGS sequence"/>
</dbReference>
<evidence type="ECO:0000256" key="10">
    <source>
        <dbReference type="PROSITE-ProRule" id="PRU10144"/>
    </source>
</evidence>
<keyword evidence="8 9" id="KW-0998">Cell outer membrane</keyword>
<dbReference type="Gene3D" id="2.170.130.10">
    <property type="entry name" value="TonB-dependent receptor, plug domain"/>
    <property type="match status" value="1"/>
</dbReference>
<dbReference type="Pfam" id="PF07715">
    <property type="entry name" value="Plug"/>
    <property type="match status" value="1"/>
</dbReference>
<reference evidence="14 15" key="1">
    <citation type="submission" date="2018-06" db="EMBL/GenBank/DDBJ databases">
        <authorList>
            <consortium name="Pathogen Informatics"/>
            <person name="Doyle S."/>
        </authorList>
    </citation>
    <scope>NUCLEOTIDE SEQUENCE [LARGE SCALE GENOMIC DNA]</scope>
    <source>
        <strain evidence="14 15">NCTC10526</strain>
    </source>
</reference>
<evidence type="ECO:0000256" key="7">
    <source>
        <dbReference type="ARBA" id="ARBA00023136"/>
    </source>
</evidence>
<keyword evidence="14" id="KW-0675">Receptor</keyword>
<keyword evidence="7 9" id="KW-0472">Membrane</keyword>
<evidence type="ECO:0000313" key="15">
    <source>
        <dbReference type="Proteomes" id="UP000254123"/>
    </source>
</evidence>
<keyword evidence="15" id="KW-1185">Reference proteome</keyword>
<evidence type="ECO:0000256" key="9">
    <source>
        <dbReference type="PROSITE-ProRule" id="PRU01360"/>
    </source>
</evidence>
<keyword evidence="4 9" id="KW-0812">Transmembrane</keyword>
<evidence type="ECO:0000256" key="2">
    <source>
        <dbReference type="ARBA" id="ARBA00022448"/>
    </source>
</evidence>
<evidence type="ECO:0000256" key="1">
    <source>
        <dbReference type="ARBA" id="ARBA00004571"/>
    </source>
</evidence>
<evidence type="ECO:0000256" key="8">
    <source>
        <dbReference type="ARBA" id="ARBA00023237"/>
    </source>
</evidence>
<dbReference type="InterPro" id="IPR036942">
    <property type="entry name" value="Beta-barrel_TonB_sf"/>
</dbReference>
<dbReference type="PROSITE" id="PS52016">
    <property type="entry name" value="TONB_DEPENDENT_REC_3"/>
    <property type="match status" value="1"/>
</dbReference>
<dbReference type="InterPro" id="IPR039426">
    <property type="entry name" value="TonB-dep_rcpt-like"/>
</dbReference>
<dbReference type="GO" id="GO:0033214">
    <property type="term" value="P:siderophore-iron import into cell"/>
    <property type="evidence" value="ECO:0007669"/>
    <property type="project" value="TreeGrafter"/>
</dbReference>
<dbReference type="Pfam" id="PF00593">
    <property type="entry name" value="TonB_dep_Rec_b-barrel"/>
    <property type="match status" value="1"/>
</dbReference>
<evidence type="ECO:0000256" key="4">
    <source>
        <dbReference type="ARBA" id="ARBA00022692"/>
    </source>
</evidence>
<dbReference type="PROSITE" id="PS01156">
    <property type="entry name" value="TONB_DEPENDENT_REC_2"/>
    <property type="match status" value="1"/>
</dbReference>
<accession>A0A379LHB7</accession>
<proteinExistence type="inferred from homology"/>
<feature type="domain" description="TonB-dependent receptor-like beta-barrel" evidence="12">
    <location>
        <begin position="360"/>
        <end position="891"/>
    </location>
</feature>
<dbReference type="GO" id="GO:0009279">
    <property type="term" value="C:cell outer membrane"/>
    <property type="evidence" value="ECO:0007669"/>
    <property type="project" value="UniProtKB-SubCell"/>
</dbReference>
<evidence type="ECO:0000259" key="13">
    <source>
        <dbReference type="Pfam" id="PF07715"/>
    </source>
</evidence>
<keyword evidence="5" id="KW-0732">Signal</keyword>
<evidence type="ECO:0000313" key="14">
    <source>
        <dbReference type="EMBL" id="SUD89963.1"/>
    </source>
</evidence>
<dbReference type="InterPro" id="IPR000531">
    <property type="entry name" value="Beta-barrel_TonB"/>
</dbReference>
<dbReference type="InterPro" id="IPR012910">
    <property type="entry name" value="Plug_dom"/>
</dbReference>
<comment type="subcellular location">
    <subcellularLocation>
        <location evidence="1 9">Cell outer membrane</location>
        <topology evidence="1 9">Multi-pass membrane protein</topology>
    </subcellularLocation>
</comment>
<keyword evidence="2 9" id="KW-0813">Transport</keyword>
<feature type="domain" description="TonB-dependent receptor plug" evidence="13">
    <location>
        <begin position="89"/>
        <end position="198"/>
    </location>
</feature>
<evidence type="ECO:0000256" key="11">
    <source>
        <dbReference type="RuleBase" id="RU003357"/>
    </source>
</evidence>
<dbReference type="PANTHER" id="PTHR30442:SF0">
    <property type="entry name" value="FE(3+) DICITRATE TRANSPORT PROTEIN FECA"/>
    <property type="match status" value="1"/>
</dbReference>
<dbReference type="EMBL" id="UGVC01000001">
    <property type="protein sequence ID" value="SUD89963.1"/>
    <property type="molecule type" value="Genomic_DNA"/>
</dbReference>
<organism evidence="14 15">
    <name type="scientific">Psychrobacter phenylpyruvicus</name>
    <dbReference type="NCBI Taxonomy" id="29432"/>
    <lineage>
        <taxon>Bacteria</taxon>
        <taxon>Pseudomonadati</taxon>
        <taxon>Pseudomonadota</taxon>
        <taxon>Gammaproteobacteria</taxon>
        <taxon>Moraxellales</taxon>
        <taxon>Moraxellaceae</taxon>
        <taxon>Psychrobacter</taxon>
    </lineage>
</organism>
<dbReference type="SUPFAM" id="SSF56935">
    <property type="entry name" value="Porins"/>
    <property type="match status" value="1"/>
</dbReference>
<dbReference type="InterPro" id="IPR010917">
    <property type="entry name" value="TonB_rcpt_CS"/>
</dbReference>
<dbReference type="AlphaFoldDB" id="A0A379LHB7"/>
<gene>
    <name evidence="14" type="ORF">NCTC10526_00278</name>
</gene>
<evidence type="ECO:0000259" key="12">
    <source>
        <dbReference type="Pfam" id="PF00593"/>
    </source>
</evidence>
<sequence>MKHSPYFLLNSLQYHIKLNTCLTTIKNHNRAQSRSDCFNILLLGGVSLCMVTPTYANEVKETKESEAPSAVFESVNIESLSDKEEQLFNKPESIAYISSDDIKRYSPISVGDIFKGQPGVQVADIRNGGGLDFNIRGVQGQSRVAVTVDGTQQALDVYRGYAGTQQRSYINPDLISKVIIHKGAGSSIEEGANGIGGTVAIKTIDVEDVVLPGKNVGIRLTGQLWNNGTTPIKPVRDGSQIVDEEELETQPEHSNRGNILESDAKSGSIAVGYTSDKLDVVAAYAKRKQGNYFTGKKGHEDYRSFTTYYPGKPYEFTVEDKTVAKAYKPGEEVLNSAADTESILLKTTWRPAEGHSIKLGYNNYNSENGEIMPSDIYRSGDAGILQYPYATTEIDRYYIDYKYQPENPLIDLNVGVWQTDAKTNQINAVEGPASEQYIEGYRSWVKMDNQRTGANISNRSTFYTDKGDIHLTLGGSLMEEDIQPQSDVEIKDVDLWANRNYRDAKRFEYDLNLKAEYEVNDKLSLWAGSQYSHYKMKDHNRRASPVYDKDVTHKVILVQDDDRWGYMRWLPDQQGNYTDATDPRLHNGIIYKDHQNPFDGIKIDDFGPHYDNVYDERTSDIITGYTFGEAIEEDDDALSFSAGVKYNFLPNSFIYASYTEGSRMPSLFETSMGTTQVVPIMNETSIDPETSKNWEVGVSSRHTGLFADSDKASFKLTYFNNKIDDYVTRYLPPDMNGVMTFSNTDYYKLEGLELQTNYDAGWGFIDLSATHYLKTETCDKSYAERLRNSGHENLANTPNCTPASYGGSYINTQNPPEYAVNLGLGTRWIEDTLTIGARANYTSESIDDMDKPWQKSATTNQIYYRPVTTYDLYMNYQVSKNSELNFAIQNLTNEYYIDALTQSFMPAPGRTAQLGMTFQF</sequence>
<evidence type="ECO:0000256" key="6">
    <source>
        <dbReference type="ARBA" id="ARBA00023077"/>
    </source>
</evidence>